<evidence type="ECO:0000256" key="1">
    <source>
        <dbReference type="SAM" id="Phobius"/>
    </source>
</evidence>
<evidence type="ECO:0000313" key="3">
    <source>
        <dbReference type="EMBL" id="QXQ12871.1"/>
    </source>
</evidence>
<dbReference type="InterPro" id="IPR002372">
    <property type="entry name" value="PQQ_rpt_dom"/>
</dbReference>
<dbReference type="Gene3D" id="2.130.10.10">
    <property type="entry name" value="YVTN repeat-like/Quinoprotein amine dehydrogenase"/>
    <property type="match status" value="1"/>
</dbReference>
<reference evidence="3" key="1">
    <citation type="submission" date="2021-07" db="EMBL/GenBank/DDBJ databases">
        <title>Candidatus Kaistella beijingensis sp. nov. isolated from a municipal wastewater treatment plant is involved in sludge foaming.</title>
        <authorList>
            <person name="Song Y."/>
            <person name="Liu S.-J."/>
        </authorList>
    </citation>
    <scope>NUCLEOTIDE SEQUENCE</scope>
    <source>
        <strain evidence="3">DSM 43998</strain>
    </source>
</reference>
<dbReference type="RefSeq" id="WP_066467639.1">
    <property type="nucleotide sequence ID" value="NZ_CBCRUZ010000002.1"/>
</dbReference>
<accession>A0ABX8SAX3</accession>
<feature type="transmembrane region" description="Helical" evidence="1">
    <location>
        <begin position="12"/>
        <end position="31"/>
    </location>
</feature>
<keyword evidence="4" id="KW-1185">Reference proteome</keyword>
<dbReference type="EMBL" id="CP079105">
    <property type="protein sequence ID" value="QXQ12871.1"/>
    <property type="molecule type" value="Genomic_DNA"/>
</dbReference>
<evidence type="ECO:0000259" key="2">
    <source>
        <dbReference type="Pfam" id="PF13360"/>
    </source>
</evidence>
<name>A0ABX8SAX3_9ACTN</name>
<dbReference type="InterPro" id="IPR015943">
    <property type="entry name" value="WD40/YVTN_repeat-like_dom_sf"/>
</dbReference>
<keyword evidence="1" id="KW-0812">Transmembrane</keyword>
<dbReference type="Pfam" id="PF13360">
    <property type="entry name" value="PQQ_2"/>
    <property type="match status" value="1"/>
</dbReference>
<dbReference type="Proteomes" id="UP000887023">
    <property type="component" value="Chromosome"/>
</dbReference>
<dbReference type="SUPFAM" id="SSF50998">
    <property type="entry name" value="Quinoprotein alcohol dehydrogenase-like"/>
    <property type="match status" value="1"/>
</dbReference>
<protein>
    <submittedName>
        <fullName evidence="3">PQQ-binding-like beta-propeller repeat protein</fullName>
    </submittedName>
</protein>
<proteinExistence type="predicted"/>
<organism evidence="3 4">
    <name type="scientific">Skermania pinensis</name>
    <dbReference type="NCBI Taxonomy" id="39122"/>
    <lineage>
        <taxon>Bacteria</taxon>
        <taxon>Bacillati</taxon>
        <taxon>Actinomycetota</taxon>
        <taxon>Actinomycetes</taxon>
        <taxon>Mycobacteriales</taxon>
        <taxon>Gordoniaceae</taxon>
        <taxon>Skermania</taxon>
    </lineage>
</organism>
<keyword evidence="1" id="KW-0472">Membrane</keyword>
<keyword evidence="1" id="KW-1133">Transmembrane helix</keyword>
<evidence type="ECO:0000313" key="4">
    <source>
        <dbReference type="Proteomes" id="UP000887023"/>
    </source>
</evidence>
<dbReference type="InterPro" id="IPR011047">
    <property type="entry name" value="Quinoprotein_ADH-like_sf"/>
</dbReference>
<sequence>MLAPERRRRGDLLVAAAIATAVAVAVPVIWLHSDARGTTSVTAEHPAVEQPPATAVPDRLTEIWRHPSGATSAPLTPGGAVVAADDGTVTGLDPASGRPIWSYQRNMPLCGADSAWGTVVAVYRDRRGCSQVSELAGSDGARRAARTSYADAALTLHTDGTYVVAQGDDRLEVWRSDLVRTLEYGKVIAPQEPNSQPRSGCELHSATSSGTRLAVVERCPGEAGDRLTVLDPAPKDSQKPEEYGSVVLGNTSGARALAAVGDRIVVYRPGDRRALPPRLVVYGPTGAQLAEQPLSAPMGEHPVAVRAGTIILLWTGAAVVALRSSDLLPAWSAIGALGPGTMLAGRLLIPVVDAVAVLDPATGQEVGRIPVRRADSVGLEPIMSSVVGDVVLEQRAGELVALR</sequence>
<feature type="domain" description="Pyrrolo-quinoline quinone repeat" evidence="2">
    <location>
        <begin position="62"/>
        <end position="144"/>
    </location>
</feature>
<gene>
    <name evidence="3" type="ORF">KV203_13195</name>
</gene>